<evidence type="ECO:0000313" key="1">
    <source>
        <dbReference type="EMBL" id="KAF7116793.1"/>
    </source>
</evidence>
<evidence type="ECO:0000313" key="2">
    <source>
        <dbReference type="Proteomes" id="UP000626092"/>
    </source>
</evidence>
<name>A0A834FXY0_RHOSS</name>
<gene>
    <name evidence="1" type="ORF">RHSIM_RhsimUnG0015000</name>
</gene>
<accession>A0A834FXY0</accession>
<reference evidence="1" key="1">
    <citation type="submission" date="2019-11" db="EMBL/GenBank/DDBJ databases">
        <authorList>
            <person name="Liu Y."/>
            <person name="Hou J."/>
            <person name="Li T.-Q."/>
            <person name="Guan C.-H."/>
            <person name="Wu X."/>
            <person name="Wu H.-Z."/>
            <person name="Ling F."/>
            <person name="Zhang R."/>
            <person name="Shi X.-G."/>
            <person name="Ren J.-P."/>
            <person name="Chen E.-F."/>
            <person name="Sun J.-M."/>
        </authorList>
    </citation>
    <scope>NUCLEOTIDE SEQUENCE</scope>
    <source>
        <strain evidence="1">Adult_tree_wgs_1</strain>
        <tissue evidence="1">Leaves</tissue>
    </source>
</reference>
<organism evidence="1 2">
    <name type="scientific">Rhododendron simsii</name>
    <name type="common">Sims's rhododendron</name>
    <dbReference type="NCBI Taxonomy" id="118357"/>
    <lineage>
        <taxon>Eukaryota</taxon>
        <taxon>Viridiplantae</taxon>
        <taxon>Streptophyta</taxon>
        <taxon>Embryophyta</taxon>
        <taxon>Tracheophyta</taxon>
        <taxon>Spermatophyta</taxon>
        <taxon>Magnoliopsida</taxon>
        <taxon>eudicotyledons</taxon>
        <taxon>Gunneridae</taxon>
        <taxon>Pentapetalae</taxon>
        <taxon>asterids</taxon>
        <taxon>Ericales</taxon>
        <taxon>Ericaceae</taxon>
        <taxon>Ericoideae</taxon>
        <taxon>Rhodoreae</taxon>
        <taxon>Rhododendron</taxon>
    </lineage>
</organism>
<dbReference type="EMBL" id="WJXA01000048">
    <property type="protein sequence ID" value="KAF7116793.1"/>
    <property type="molecule type" value="Genomic_DNA"/>
</dbReference>
<keyword evidence="2" id="KW-1185">Reference proteome</keyword>
<dbReference type="Proteomes" id="UP000626092">
    <property type="component" value="Unassembled WGS sequence"/>
</dbReference>
<protein>
    <submittedName>
        <fullName evidence="1">Uncharacterized protein</fullName>
    </submittedName>
</protein>
<comment type="caution">
    <text evidence="1">The sequence shown here is derived from an EMBL/GenBank/DDBJ whole genome shotgun (WGS) entry which is preliminary data.</text>
</comment>
<sequence>MKLVLDEDDYAVQELDKAISILFAGCEESLRPELEGKADSLTDHGQNIGRNHHGAKQESCETIGVYAMEKEESCSQSRKRRSKK</sequence>
<proteinExistence type="predicted"/>
<dbReference type="AlphaFoldDB" id="A0A834FXY0"/>